<keyword evidence="4" id="KW-0521">NADP</keyword>
<dbReference type="SUPFAM" id="SSF51395">
    <property type="entry name" value="FMN-linked oxidoreductases"/>
    <property type="match status" value="1"/>
</dbReference>
<proteinExistence type="predicted"/>
<dbReference type="PANTHER" id="PTHR43303:SF4">
    <property type="entry name" value="NADPH DEHYDROGENASE C23G7.10C-RELATED"/>
    <property type="match status" value="1"/>
</dbReference>
<dbReference type="Gene3D" id="3.20.20.70">
    <property type="entry name" value="Aldolase class I"/>
    <property type="match status" value="1"/>
</dbReference>
<dbReference type="EMBL" id="BOVJ01000119">
    <property type="protein sequence ID" value="GIQ65104.1"/>
    <property type="molecule type" value="Genomic_DNA"/>
</dbReference>
<evidence type="ECO:0000313" key="7">
    <source>
        <dbReference type="EMBL" id="GIQ65104.1"/>
    </source>
</evidence>
<keyword evidence="3" id="KW-0288">FMN</keyword>
<reference evidence="7 8" key="1">
    <citation type="submission" date="2021-04" db="EMBL/GenBank/DDBJ databases">
        <title>Draft genome sequence of Paenibacillus cisolokensis, LC2-13A.</title>
        <authorList>
            <person name="Uke A."/>
            <person name="Chhe C."/>
            <person name="Baramee S."/>
            <person name="Kosugi A."/>
        </authorList>
    </citation>
    <scope>NUCLEOTIDE SEQUENCE [LARGE SCALE GENOMIC DNA]</scope>
    <source>
        <strain evidence="7 8">LC2-13A</strain>
    </source>
</reference>
<accession>A0ABQ4NB11</accession>
<comment type="caution">
    <text evidence="7">The sequence shown here is derived from an EMBL/GenBank/DDBJ whole genome shotgun (WGS) entry which is preliminary data.</text>
</comment>
<evidence type="ECO:0000256" key="2">
    <source>
        <dbReference type="ARBA" id="ARBA00022630"/>
    </source>
</evidence>
<gene>
    <name evidence="7" type="ORF">PACILC2_36720</name>
</gene>
<dbReference type="Pfam" id="PF00724">
    <property type="entry name" value="Oxidored_FMN"/>
    <property type="match status" value="1"/>
</dbReference>
<keyword evidence="2" id="KW-0285">Flavoprotein</keyword>
<organism evidence="7 8">
    <name type="scientific">Paenibacillus cisolokensis</name>
    <dbReference type="NCBI Taxonomy" id="1658519"/>
    <lineage>
        <taxon>Bacteria</taxon>
        <taxon>Bacillati</taxon>
        <taxon>Bacillota</taxon>
        <taxon>Bacilli</taxon>
        <taxon>Bacillales</taxon>
        <taxon>Paenibacillaceae</taxon>
        <taxon>Paenibacillus</taxon>
    </lineage>
</organism>
<feature type="domain" description="NADH:flavin oxidoreductase/NADH oxidase N-terminal" evidence="6">
    <location>
        <begin position="4"/>
        <end position="76"/>
    </location>
</feature>
<protein>
    <recommendedName>
        <fullName evidence="6">NADH:flavin oxidoreductase/NADH oxidase N-terminal domain-containing protein</fullName>
    </recommendedName>
</protein>
<dbReference type="InterPro" id="IPR044152">
    <property type="entry name" value="YqjM-like"/>
</dbReference>
<evidence type="ECO:0000256" key="1">
    <source>
        <dbReference type="ARBA" id="ARBA00001917"/>
    </source>
</evidence>
<comment type="cofactor">
    <cofactor evidence="1">
        <name>FMN</name>
        <dbReference type="ChEBI" id="CHEBI:58210"/>
    </cofactor>
</comment>
<dbReference type="RefSeq" id="WP_244863573.1">
    <property type="nucleotide sequence ID" value="NZ_BOVJ01000119.1"/>
</dbReference>
<dbReference type="PANTHER" id="PTHR43303">
    <property type="entry name" value="NADPH DEHYDROGENASE C23G7.10C-RELATED"/>
    <property type="match status" value="1"/>
</dbReference>
<dbReference type="InterPro" id="IPR013785">
    <property type="entry name" value="Aldolase_TIM"/>
</dbReference>
<evidence type="ECO:0000313" key="8">
    <source>
        <dbReference type="Proteomes" id="UP000680304"/>
    </source>
</evidence>
<keyword evidence="5" id="KW-0560">Oxidoreductase</keyword>
<dbReference type="Proteomes" id="UP000680304">
    <property type="component" value="Unassembled WGS sequence"/>
</dbReference>
<keyword evidence="8" id="KW-1185">Reference proteome</keyword>
<evidence type="ECO:0000256" key="4">
    <source>
        <dbReference type="ARBA" id="ARBA00022857"/>
    </source>
</evidence>
<evidence type="ECO:0000256" key="5">
    <source>
        <dbReference type="ARBA" id="ARBA00023002"/>
    </source>
</evidence>
<name>A0ABQ4NB11_9BACL</name>
<dbReference type="InterPro" id="IPR001155">
    <property type="entry name" value="OxRdtase_FMN_N"/>
</dbReference>
<evidence type="ECO:0000259" key="6">
    <source>
        <dbReference type="Pfam" id="PF00724"/>
    </source>
</evidence>
<evidence type="ECO:0000256" key="3">
    <source>
        <dbReference type="ARBA" id="ARBA00022643"/>
    </source>
</evidence>
<sequence length="143" mass="15637">MAMLFSPIAIRGVEFKNRIMMSPMGTVTADQDGKLSEWQFLHYGARALGQVGLVMLEVTGVEERGADPGSLGLWTAGRSDFAEGQCRYRRDRPCAAARSVLPADGCRAVGGNDTGTETVLQSLVFPRVHRRMIRMAILRPGKL</sequence>